<dbReference type="AlphaFoldDB" id="A0A059Y1P9"/>
<gene>
    <name evidence="2" type="ORF">Y981_01215</name>
</gene>
<dbReference type="PANTHER" id="PTHR33525">
    <property type="match status" value="1"/>
</dbReference>
<dbReference type="CDD" id="cd00077">
    <property type="entry name" value="HDc"/>
    <property type="match status" value="1"/>
</dbReference>
<dbReference type="KEGG" id="lfp:Y981_01215"/>
<dbReference type="InterPro" id="IPR013976">
    <property type="entry name" value="HDOD"/>
</dbReference>
<dbReference type="HOGENOM" id="CLU_048246_4_0_0"/>
<organism evidence="2 3">
    <name type="scientific">Leptospirillum ferriphilum YSK</name>
    <dbReference type="NCBI Taxonomy" id="1441628"/>
    <lineage>
        <taxon>Bacteria</taxon>
        <taxon>Pseudomonadati</taxon>
        <taxon>Nitrospirota</taxon>
        <taxon>Nitrospiria</taxon>
        <taxon>Nitrospirales</taxon>
        <taxon>Nitrospiraceae</taxon>
        <taxon>Leptospirillum</taxon>
    </lineage>
</organism>
<feature type="domain" description="HDOD" evidence="1">
    <location>
        <begin position="17"/>
        <end position="207"/>
    </location>
</feature>
<dbReference type="Pfam" id="PF08668">
    <property type="entry name" value="HDOD"/>
    <property type="match status" value="1"/>
</dbReference>
<proteinExistence type="predicted"/>
<reference evidence="3" key="1">
    <citation type="submission" date="2014-02" db="EMBL/GenBank/DDBJ databases">
        <title>Complete genome sequence and comparative genomic analysis of the nitrogen-fixing bacterium Leptospirillum ferriphilum YSK.</title>
        <authorList>
            <person name="Guo X."/>
            <person name="Yin H."/>
            <person name="Liang Y."/>
            <person name="Hu Q."/>
            <person name="Ma L."/>
            <person name="Xiao Y."/>
            <person name="Zhang X."/>
            <person name="Qiu G."/>
            <person name="Liu X."/>
        </authorList>
    </citation>
    <scope>NUCLEOTIDE SEQUENCE [LARGE SCALE GENOMIC DNA]</scope>
    <source>
        <strain evidence="3">YSK</strain>
    </source>
</reference>
<protein>
    <recommendedName>
        <fullName evidence="1">HDOD domain-containing protein</fullName>
    </recommendedName>
</protein>
<dbReference type="Proteomes" id="UP000027059">
    <property type="component" value="Chromosome"/>
</dbReference>
<reference evidence="2 3" key="2">
    <citation type="journal article" date="2015" name="Biomed. Res. Int.">
        <title>Effects of Arsenite Resistance on the Growth and Functional Gene Expression of Leptospirillum ferriphilum and Acidithiobacillus thiooxidans in Pure Culture and Coculture.</title>
        <authorList>
            <person name="Jiang H."/>
            <person name="Liang Y."/>
            <person name="Yin H."/>
            <person name="Xiao Y."/>
            <person name="Guo X."/>
            <person name="Xu Y."/>
            <person name="Hu Q."/>
            <person name="Liu H."/>
            <person name="Liu X."/>
        </authorList>
    </citation>
    <scope>NUCLEOTIDE SEQUENCE [LARGE SCALE GENOMIC DNA]</scope>
    <source>
        <strain evidence="2 3">YSK</strain>
    </source>
</reference>
<dbReference type="NCBIfam" id="TIGR00277">
    <property type="entry name" value="HDIG"/>
    <property type="match status" value="1"/>
</dbReference>
<evidence type="ECO:0000259" key="1">
    <source>
        <dbReference type="PROSITE" id="PS51833"/>
    </source>
</evidence>
<sequence length="281" mass="31387">MFSPDEFALLIEDLSLLPSISPTTRRLVNRMDEPDVALSEIASLIEEDPGLASRVLKVANSPFYPYSGKVASVREALIRLGLASARAIILATSLFDRIRNMPGVFDLWAHSLSVAITSRRIASQLRFPMVDEAGVAGLLHDIGKIPYFMFAPELALQLDRDPDPSLPDHVREKNLFGLSHVEVGARLVTAWRFPLLIRQPIRWHHDPLSSSGEERHMILMVSLANQIAQGFGLEHGELLTEEEGFLRVAGELGLSESALLYLMKELLVDKDMIRQRAEDFL</sequence>
<dbReference type="PROSITE" id="PS51833">
    <property type="entry name" value="HDOD"/>
    <property type="match status" value="1"/>
</dbReference>
<dbReference type="Gene3D" id="1.10.3210.10">
    <property type="entry name" value="Hypothetical protein af1432"/>
    <property type="match status" value="1"/>
</dbReference>
<evidence type="ECO:0000313" key="3">
    <source>
        <dbReference type="Proteomes" id="UP000027059"/>
    </source>
</evidence>
<keyword evidence="3" id="KW-1185">Reference proteome</keyword>
<dbReference type="SUPFAM" id="SSF109604">
    <property type="entry name" value="HD-domain/PDEase-like"/>
    <property type="match status" value="1"/>
</dbReference>
<dbReference type="OrthoDB" id="9803649at2"/>
<evidence type="ECO:0000313" key="2">
    <source>
        <dbReference type="EMBL" id="AIA31412.1"/>
    </source>
</evidence>
<name>A0A059Y1P9_9BACT</name>
<dbReference type="PANTHER" id="PTHR33525:SF3">
    <property type="entry name" value="RIBONUCLEASE Y"/>
    <property type="match status" value="1"/>
</dbReference>
<dbReference type="InterPro" id="IPR006675">
    <property type="entry name" value="HDIG_dom"/>
</dbReference>
<dbReference type="SMART" id="SM00471">
    <property type="entry name" value="HDc"/>
    <property type="match status" value="1"/>
</dbReference>
<dbReference type="InterPro" id="IPR003607">
    <property type="entry name" value="HD/PDEase_dom"/>
</dbReference>
<accession>A0A059Y1P9</accession>
<dbReference type="RefSeq" id="WP_014959987.1">
    <property type="nucleotide sequence ID" value="NZ_CP007243.1"/>
</dbReference>
<dbReference type="InterPro" id="IPR052340">
    <property type="entry name" value="RNase_Y/CdgJ"/>
</dbReference>
<dbReference type="EMBL" id="CP007243">
    <property type="protein sequence ID" value="AIA31412.1"/>
    <property type="molecule type" value="Genomic_DNA"/>
</dbReference>